<dbReference type="PANTHER" id="PTHR45681">
    <property type="entry name" value="POLYKETIDE SYNTHASE 44-RELATED"/>
    <property type="match status" value="1"/>
</dbReference>
<keyword evidence="6" id="KW-1185">Reference proteome</keyword>
<dbReference type="InterPro" id="IPR029063">
    <property type="entry name" value="SAM-dependent_MTases_sf"/>
</dbReference>
<organism evidence="5 6">
    <name type="scientific">Xylaria hypoxylon</name>
    <dbReference type="NCBI Taxonomy" id="37992"/>
    <lineage>
        <taxon>Eukaryota</taxon>
        <taxon>Fungi</taxon>
        <taxon>Dikarya</taxon>
        <taxon>Ascomycota</taxon>
        <taxon>Pezizomycotina</taxon>
        <taxon>Sordariomycetes</taxon>
        <taxon>Xylariomycetidae</taxon>
        <taxon>Xylariales</taxon>
        <taxon>Xylariaceae</taxon>
        <taxon>Xylaria</taxon>
    </lineage>
</organism>
<evidence type="ECO:0000259" key="4">
    <source>
        <dbReference type="PROSITE" id="PS50075"/>
    </source>
</evidence>
<dbReference type="Gene3D" id="1.10.1200.10">
    <property type="entry name" value="ACP-like"/>
    <property type="match status" value="1"/>
</dbReference>
<evidence type="ECO:0000313" key="5">
    <source>
        <dbReference type="EMBL" id="TGJ82498.1"/>
    </source>
</evidence>
<dbReference type="PANTHER" id="PTHR45681:SF6">
    <property type="entry name" value="POLYKETIDE SYNTHASE 37"/>
    <property type="match status" value="1"/>
</dbReference>
<dbReference type="Pfam" id="PF00550">
    <property type="entry name" value="PP-binding"/>
    <property type="match status" value="1"/>
</dbReference>
<evidence type="ECO:0000256" key="3">
    <source>
        <dbReference type="ARBA" id="ARBA00022679"/>
    </source>
</evidence>
<dbReference type="InterPro" id="IPR009081">
    <property type="entry name" value="PP-bd_ACP"/>
</dbReference>
<accession>A0A4Z0YR71</accession>
<dbReference type="OrthoDB" id="329835at2759"/>
<comment type="caution">
    <text evidence="5">The sequence shown here is derived from an EMBL/GenBank/DDBJ whole genome shotgun (WGS) entry which is preliminary data.</text>
</comment>
<proteinExistence type="predicted"/>
<keyword evidence="3" id="KW-0808">Transferase</keyword>
<dbReference type="SUPFAM" id="SSF47336">
    <property type="entry name" value="ACP-like"/>
    <property type="match status" value="1"/>
</dbReference>
<keyword evidence="1" id="KW-0596">Phosphopantetheine</keyword>
<name>A0A4Z0YR71_9PEZI</name>
<gene>
    <name evidence="5" type="ORF">E0Z10_g6256</name>
</gene>
<protein>
    <recommendedName>
        <fullName evidence="4">Carrier domain-containing protein</fullName>
    </recommendedName>
</protein>
<evidence type="ECO:0000256" key="2">
    <source>
        <dbReference type="ARBA" id="ARBA00022553"/>
    </source>
</evidence>
<keyword evidence="2" id="KW-0597">Phosphoprotein</keyword>
<dbReference type="CDD" id="cd02440">
    <property type="entry name" value="AdoMet_MTases"/>
    <property type="match status" value="1"/>
</dbReference>
<dbReference type="PROSITE" id="PS00012">
    <property type="entry name" value="PHOSPHOPANTETHEINE"/>
    <property type="match status" value="1"/>
</dbReference>
<dbReference type="Pfam" id="PF08242">
    <property type="entry name" value="Methyltransf_12"/>
    <property type="match status" value="1"/>
</dbReference>
<sequence length="540" mass="59775">MHLALPINDPVSHPAIAVEHQSQVNYLRSTREPDNYSDVGSRLAGLLSNHLHCSDNNIKDFTSAKALGMDSLMCMELRSDVEVIFGITVDLAPLMQASTFGELVNVVVNAISLKSLVPETTETITLTSCSPSSQLSPKVGESGHKNLSCTLPTVNRDCDFSLATRNFDIVSSDFEKLASEYGFAGFYDRVYEKNSGLVLAYTIEAFADLGVDLDTLSPGDSIPSVTVDPRHHHLRDVLYQILKHGGIANYNGRSYVRTSLPIATIPSSVLFKQIVTEFPQHAKEHMLLNLCGSELGKLMAGIKDPLVLLFGSTTNRAILEDVYSTSPMYLTMSQLLTRFLEVTLTTATPGSQNAFHIIEIGAGTGSTTKWVVDRLLQLGIPIEYTFTDISTSLVSAGKRKFSKYSCMKYATVDVEKEPLPQYLGQFDIVLATNCVHATRDLSHSLKNIYKLLRPTGFVCLVEFTSRMFWFDLVFGLLEGWWRFDDGRSYVLADPERWEKCMKNAGFSQVGWTGGSSRESEVVRVITAFKQPVEDSQNPSQ</sequence>
<evidence type="ECO:0000256" key="1">
    <source>
        <dbReference type="ARBA" id="ARBA00022450"/>
    </source>
</evidence>
<dbReference type="STRING" id="37992.A0A4Z0YR71"/>
<dbReference type="GO" id="GO:0016740">
    <property type="term" value="F:transferase activity"/>
    <property type="evidence" value="ECO:0007669"/>
    <property type="project" value="UniProtKB-KW"/>
</dbReference>
<dbReference type="InterPro" id="IPR041068">
    <property type="entry name" value="HTH_51"/>
</dbReference>
<reference evidence="5 6" key="1">
    <citation type="submission" date="2019-03" db="EMBL/GenBank/DDBJ databases">
        <title>Draft genome sequence of Xylaria hypoxylon DSM 108379, a ubiquitous saprotrophic-parasitic fungi on hardwood.</title>
        <authorList>
            <person name="Buettner E."/>
            <person name="Leonhardt S."/>
            <person name="Gebauer A.M."/>
            <person name="Liers C."/>
            <person name="Hofrichter M."/>
            <person name="Kellner H."/>
        </authorList>
    </citation>
    <scope>NUCLEOTIDE SEQUENCE [LARGE SCALE GENOMIC DNA]</scope>
    <source>
        <strain evidence="5 6">DSM 108379</strain>
    </source>
</reference>
<dbReference type="InterPro" id="IPR006162">
    <property type="entry name" value="Ppantetheine_attach_site"/>
</dbReference>
<dbReference type="Pfam" id="PF18558">
    <property type="entry name" value="HTH_51"/>
    <property type="match status" value="1"/>
</dbReference>
<evidence type="ECO:0000313" key="6">
    <source>
        <dbReference type="Proteomes" id="UP000297716"/>
    </source>
</evidence>
<dbReference type="InterPro" id="IPR036736">
    <property type="entry name" value="ACP-like_sf"/>
</dbReference>
<dbReference type="InterPro" id="IPR050444">
    <property type="entry name" value="Polyketide_Synthase"/>
</dbReference>
<dbReference type="SUPFAM" id="SSF53335">
    <property type="entry name" value="S-adenosyl-L-methionine-dependent methyltransferases"/>
    <property type="match status" value="1"/>
</dbReference>
<feature type="domain" description="Carrier" evidence="4">
    <location>
        <begin position="37"/>
        <end position="111"/>
    </location>
</feature>
<dbReference type="InterPro" id="IPR013217">
    <property type="entry name" value="Methyltransf_12"/>
</dbReference>
<dbReference type="AlphaFoldDB" id="A0A4Z0YR71"/>
<dbReference type="PROSITE" id="PS50075">
    <property type="entry name" value="CARRIER"/>
    <property type="match status" value="1"/>
</dbReference>
<dbReference type="EMBL" id="SKBN01000126">
    <property type="protein sequence ID" value="TGJ82498.1"/>
    <property type="molecule type" value="Genomic_DNA"/>
</dbReference>
<dbReference type="Gene3D" id="3.40.50.150">
    <property type="entry name" value="Vaccinia Virus protein VP39"/>
    <property type="match status" value="1"/>
</dbReference>
<dbReference type="Proteomes" id="UP000297716">
    <property type="component" value="Unassembled WGS sequence"/>
</dbReference>